<feature type="region of interest" description="Disordered" evidence="1">
    <location>
        <begin position="52"/>
        <end position="76"/>
    </location>
</feature>
<keyword evidence="3" id="KW-1185">Reference proteome</keyword>
<sequence>MSALRGIVKKITNALCVLVIRIKTFICSGNSDYVFFSVYFSPAVWQQACSSESGRARSQRRPHSKSSAVPQDTLTSICEGGSFGRAAASRRSRGKEIAIERTQIIMNCLSLEEGADERNASFDDRF</sequence>
<evidence type="ECO:0000313" key="3">
    <source>
        <dbReference type="Proteomes" id="UP000499080"/>
    </source>
</evidence>
<name>A0A4Y2AB20_ARAVE</name>
<organism evidence="2 3">
    <name type="scientific">Araneus ventricosus</name>
    <name type="common">Orbweaver spider</name>
    <name type="synonym">Epeira ventricosa</name>
    <dbReference type="NCBI Taxonomy" id="182803"/>
    <lineage>
        <taxon>Eukaryota</taxon>
        <taxon>Metazoa</taxon>
        <taxon>Ecdysozoa</taxon>
        <taxon>Arthropoda</taxon>
        <taxon>Chelicerata</taxon>
        <taxon>Arachnida</taxon>
        <taxon>Araneae</taxon>
        <taxon>Araneomorphae</taxon>
        <taxon>Entelegynae</taxon>
        <taxon>Araneoidea</taxon>
        <taxon>Araneidae</taxon>
        <taxon>Araneus</taxon>
    </lineage>
</organism>
<comment type="caution">
    <text evidence="2">The sequence shown here is derived from an EMBL/GenBank/DDBJ whole genome shotgun (WGS) entry which is preliminary data.</text>
</comment>
<dbReference type="AlphaFoldDB" id="A0A4Y2AB20"/>
<feature type="compositionally biased region" description="Polar residues" evidence="1">
    <location>
        <begin position="65"/>
        <end position="76"/>
    </location>
</feature>
<gene>
    <name evidence="2" type="ORF">AVEN_53447_1</name>
</gene>
<dbReference type="EMBL" id="BGPR01000010">
    <property type="protein sequence ID" value="GBL76777.1"/>
    <property type="molecule type" value="Genomic_DNA"/>
</dbReference>
<evidence type="ECO:0000313" key="2">
    <source>
        <dbReference type="EMBL" id="GBL76777.1"/>
    </source>
</evidence>
<evidence type="ECO:0000256" key="1">
    <source>
        <dbReference type="SAM" id="MobiDB-lite"/>
    </source>
</evidence>
<dbReference type="Proteomes" id="UP000499080">
    <property type="component" value="Unassembled WGS sequence"/>
</dbReference>
<reference evidence="2 3" key="1">
    <citation type="journal article" date="2019" name="Sci. Rep.">
        <title>Orb-weaving spider Araneus ventricosus genome elucidates the spidroin gene catalogue.</title>
        <authorList>
            <person name="Kono N."/>
            <person name="Nakamura H."/>
            <person name="Ohtoshi R."/>
            <person name="Moran D.A.P."/>
            <person name="Shinohara A."/>
            <person name="Yoshida Y."/>
            <person name="Fujiwara M."/>
            <person name="Mori M."/>
            <person name="Tomita M."/>
            <person name="Arakawa K."/>
        </authorList>
    </citation>
    <scope>NUCLEOTIDE SEQUENCE [LARGE SCALE GENOMIC DNA]</scope>
</reference>
<accession>A0A4Y2AB20</accession>
<proteinExistence type="predicted"/>
<protein>
    <submittedName>
        <fullName evidence="2">Uncharacterized protein</fullName>
    </submittedName>
</protein>